<dbReference type="AlphaFoldDB" id="A0A1G6RG11"/>
<organism evidence="1 2">
    <name type="scientific">Microbacterium enclense</name>
    <dbReference type="NCBI Taxonomy" id="993073"/>
    <lineage>
        <taxon>Bacteria</taxon>
        <taxon>Bacillati</taxon>
        <taxon>Actinomycetota</taxon>
        <taxon>Actinomycetes</taxon>
        <taxon>Micrococcales</taxon>
        <taxon>Microbacteriaceae</taxon>
        <taxon>Microbacterium</taxon>
    </lineage>
</organism>
<dbReference type="Proteomes" id="UP000183203">
    <property type="component" value="Unassembled WGS sequence"/>
</dbReference>
<evidence type="ECO:0000313" key="2">
    <source>
        <dbReference type="Proteomes" id="UP000183203"/>
    </source>
</evidence>
<sequence>MSRTGAHFDREAAEAAERFAPLGWAFFGKWHRAQTQRILRIARGGASTRSIDEALAEVWNVEQPVLLRTIAMPLGRFGRGIDLDFQRRCQQRQTLIDVAISCHNDGRYAAAIPLTLAQIDGLTRELTGSTFFRSKLSETERDYIDDSTLAGVEGNLPTVRKAFSAPVDQVGRYGSVSRHGVMHGQDLSYASNINSTKTLVLLGALIEHLEERSKARAQKWRRDRDIARSKLNGVDDNGRLHDSRGLEEMYMFRVELHSWVEAEQSRGGAPAELALERKAHELLIHAGLQNRRFAVLELTDERLAWTFQTPSGHHMGAAARWADPRMSPWSADQWTWDAPDAPSAGPWNDAIGWTEWNGEAVTPNWRFDGFYTG</sequence>
<gene>
    <name evidence="1" type="ORF">SAMN05216418_0118</name>
</gene>
<dbReference type="STRING" id="993073.AS029_16215"/>
<dbReference type="EMBL" id="FMYG01000011">
    <property type="protein sequence ID" value="SDD03381.1"/>
    <property type="molecule type" value="Genomic_DNA"/>
</dbReference>
<evidence type="ECO:0000313" key="1">
    <source>
        <dbReference type="EMBL" id="SDD03381.1"/>
    </source>
</evidence>
<protein>
    <submittedName>
        <fullName evidence="1">Uncharacterized protein</fullName>
    </submittedName>
</protein>
<dbReference type="RefSeq" id="WP_217630086.1">
    <property type="nucleotide sequence ID" value="NZ_FMYG01000011.1"/>
</dbReference>
<reference evidence="1 2" key="1">
    <citation type="submission" date="2016-09" db="EMBL/GenBank/DDBJ databases">
        <authorList>
            <person name="Capua I."/>
            <person name="De Benedictis P."/>
            <person name="Joannis T."/>
            <person name="Lombin L.H."/>
            <person name="Cattoli G."/>
        </authorList>
    </citation>
    <scope>NUCLEOTIDE SEQUENCE [LARGE SCALE GENOMIC DNA]</scope>
    <source>
        <strain evidence="1 2">NIO-1002</strain>
    </source>
</reference>
<proteinExistence type="predicted"/>
<accession>A0A1G6RG11</accession>
<name>A0A1G6RG11_9MICO</name>